<dbReference type="EMBL" id="UFQT01001527">
    <property type="protein sequence ID" value="SSX30920.1"/>
    <property type="molecule type" value="Genomic_DNA"/>
</dbReference>
<feature type="compositionally biased region" description="Basic and acidic residues" evidence="3">
    <location>
        <begin position="62"/>
        <end position="79"/>
    </location>
</feature>
<reference evidence="5" key="1">
    <citation type="submission" date="2018-07" db="EMBL/GenBank/DDBJ databases">
        <authorList>
            <person name="Quirk P.G."/>
            <person name="Krulwich T.A."/>
        </authorList>
    </citation>
    <scope>NUCLEOTIDE SEQUENCE</scope>
</reference>
<gene>
    <name evidence="5" type="primary">CSON003049</name>
</gene>
<evidence type="ECO:0000256" key="2">
    <source>
        <dbReference type="ARBA" id="ARBA00030244"/>
    </source>
</evidence>
<feature type="region of interest" description="Disordered" evidence="3">
    <location>
        <begin position="147"/>
        <end position="193"/>
    </location>
</feature>
<sequence>MSSSTDDSSDDDYKPEAELSDVPSEAETDYDSDGNKIDKKNPSKNTKTKRRKQQIGNKQKRTTLENDQQRLEKTDKKEIEEDDEEEKKKAELLWASFLGDSNKTNDSETEVKETNSVNENNVKTDKEVEKSEEKIVTKVFDFAGEEIKIQEKEPGGQQSDLSKRKINSRPQSGFSRSGGGLSSALSQLGKKGKMSVLEKTKHDWINYKKDEGIEEELQTFNKGKDGYLERQDFLQRTDLRQFERERDLRQLTKRSK</sequence>
<accession>A0A336MLT7</accession>
<dbReference type="PANTHER" id="PTHR48407">
    <property type="entry name" value="CRANIOFACIAL DEVELOPMENT PROTEIN 1"/>
    <property type="match status" value="1"/>
</dbReference>
<dbReference type="OMA" id="AKKWPLW"/>
<protein>
    <recommendedName>
        <fullName evidence="1">Craniofacial development protein 1</fullName>
    </recommendedName>
    <alternativeName>
        <fullName evidence="2">Bucentaur</fullName>
    </alternativeName>
</protein>
<feature type="domain" description="BCNT-C" evidence="4">
    <location>
        <begin position="175"/>
        <end position="255"/>
    </location>
</feature>
<feature type="region of interest" description="Disordered" evidence="3">
    <location>
        <begin position="1"/>
        <end position="130"/>
    </location>
</feature>
<feature type="compositionally biased region" description="Basic and acidic residues" evidence="3">
    <location>
        <begin position="103"/>
        <end position="113"/>
    </location>
</feature>
<evidence type="ECO:0000256" key="1">
    <source>
        <dbReference type="ARBA" id="ARBA00019033"/>
    </source>
</evidence>
<evidence type="ECO:0000256" key="3">
    <source>
        <dbReference type="SAM" id="MobiDB-lite"/>
    </source>
</evidence>
<dbReference type="GO" id="GO:0000812">
    <property type="term" value="C:Swr1 complex"/>
    <property type="evidence" value="ECO:0007669"/>
    <property type="project" value="TreeGrafter"/>
</dbReference>
<feature type="compositionally biased region" description="Basic residues" evidence="3">
    <location>
        <begin position="46"/>
        <end position="61"/>
    </location>
</feature>
<name>A0A336MLT7_CULSO</name>
<dbReference type="VEuPathDB" id="VectorBase:CSON003049"/>
<dbReference type="InterPro" id="IPR027124">
    <property type="entry name" value="Swc5/CFDP1/2"/>
</dbReference>
<dbReference type="PROSITE" id="PS51279">
    <property type="entry name" value="BCNT_C"/>
    <property type="match status" value="1"/>
</dbReference>
<dbReference type="PANTHER" id="PTHR48407:SF1">
    <property type="entry name" value="CRANIOFACIAL DEVELOPMENT PROTEIN 1"/>
    <property type="match status" value="1"/>
</dbReference>
<evidence type="ECO:0000259" key="4">
    <source>
        <dbReference type="PROSITE" id="PS51279"/>
    </source>
</evidence>
<evidence type="ECO:0000313" key="5">
    <source>
        <dbReference type="EMBL" id="SSX30920.1"/>
    </source>
</evidence>
<proteinExistence type="predicted"/>
<dbReference type="AlphaFoldDB" id="A0A336MLT7"/>
<dbReference type="Pfam" id="PF07572">
    <property type="entry name" value="BCNT"/>
    <property type="match status" value="1"/>
</dbReference>
<organism evidence="5">
    <name type="scientific">Culicoides sonorensis</name>
    <name type="common">Biting midge</name>
    <dbReference type="NCBI Taxonomy" id="179676"/>
    <lineage>
        <taxon>Eukaryota</taxon>
        <taxon>Metazoa</taxon>
        <taxon>Ecdysozoa</taxon>
        <taxon>Arthropoda</taxon>
        <taxon>Hexapoda</taxon>
        <taxon>Insecta</taxon>
        <taxon>Pterygota</taxon>
        <taxon>Neoptera</taxon>
        <taxon>Endopterygota</taxon>
        <taxon>Diptera</taxon>
        <taxon>Nematocera</taxon>
        <taxon>Chironomoidea</taxon>
        <taxon>Ceratopogonidae</taxon>
        <taxon>Ceratopogoninae</taxon>
        <taxon>Culicoides</taxon>
        <taxon>Monoculicoides</taxon>
    </lineage>
</organism>
<dbReference type="InterPro" id="IPR011421">
    <property type="entry name" value="BCNT-C"/>
</dbReference>